<dbReference type="RefSeq" id="WP_307791039.1">
    <property type="nucleotide sequence ID" value="NZ_CAJHCS010000006.1"/>
</dbReference>
<name>A0ABU9Q7Z7_9BURK</name>
<gene>
    <name evidence="2" type="ORF">V4C55_06915</name>
</gene>
<dbReference type="Pfam" id="PF01042">
    <property type="entry name" value="Ribonuc_L-PSP"/>
    <property type="match status" value="1"/>
</dbReference>
<dbReference type="InterPro" id="IPR006175">
    <property type="entry name" value="YjgF/YER057c/UK114"/>
</dbReference>
<evidence type="ECO:0000313" key="3">
    <source>
        <dbReference type="Proteomes" id="UP001494588"/>
    </source>
</evidence>
<dbReference type="InterPro" id="IPR035959">
    <property type="entry name" value="RutC-like_sf"/>
</dbReference>
<proteinExistence type="inferred from homology"/>
<dbReference type="Gene3D" id="3.30.1330.40">
    <property type="entry name" value="RutC-like"/>
    <property type="match status" value="1"/>
</dbReference>
<sequence length="184" mass="19982">MRSTKNDFGGGFYIACIPPDPLLSFIEIVFENRSKIEPDNIDRMVSVLIEHIVTPKAPLPRGHYAQATRANGFVFVSGQLPLISGTDNLVLAEGLDAQVRQALSNVREILHAAGSDMRQLVSVQVYVADIEAWPRVNEIYREMIGDPAPARTVVPCGQLHYGAQVEISVIALCGDSHQTSDGGA</sequence>
<dbReference type="InterPro" id="IPR006056">
    <property type="entry name" value="RidA"/>
</dbReference>
<protein>
    <submittedName>
        <fullName evidence="2">RidA family protein</fullName>
        <ecNumber evidence="2">3.5.-.-</ecNumber>
    </submittedName>
</protein>
<dbReference type="EMBL" id="JAZHGC010000005">
    <property type="protein sequence ID" value="MEM5285430.1"/>
    <property type="molecule type" value="Genomic_DNA"/>
</dbReference>
<dbReference type="SUPFAM" id="SSF55298">
    <property type="entry name" value="YjgF-like"/>
    <property type="match status" value="1"/>
</dbReference>
<dbReference type="Proteomes" id="UP001494588">
    <property type="component" value="Unassembled WGS sequence"/>
</dbReference>
<evidence type="ECO:0000256" key="1">
    <source>
        <dbReference type="ARBA" id="ARBA00010552"/>
    </source>
</evidence>
<keyword evidence="2" id="KW-0378">Hydrolase</keyword>
<comment type="caution">
    <text evidence="2">The sequence shown here is derived from an EMBL/GenBank/DDBJ whole genome shotgun (WGS) entry which is preliminary data.</text>
</comment>
<evidence type="ECO:0000313" key="2">
    <source>
        <dbReference type="EMBL" id="MEM5285430.1"/>
    </source>
</evidence>
<dbReference type="PANTHER" id="PTHR11803:SF39">
    <property type="entry name" value="2-IMINOBUTANOATE_2-IMINOPROPANOATE DEAMINASE"/>
    <property type="match status" value="1"/>
</dbReference>
<dbReference type="CDD" id="cd00448">
    <property type="entry name" value="YjgF_YER057c_UK114_family"/>
    <property type="match status" value="1"/>
</dbReference>
<dbReference type="EC" id="3.5.-.-" evidence="2"/>
<comment type="similarity">
    <text evidence="1">Belongs to the RutC family.</text>
</comment>
<dbReference type="GO" id="GO:0016787">
    <property type="term" value="F:hydrolase activity"/>
    <property type="evidence" value="ECO:0007669"/>
    <property type="project" value="UniProtKB-KW"/>
</dbReference>
<organism evidence="2 3">
    <name type="scientific">Paraburkholderia sabiae</name>
    <dbReference type="NCBI Taxonomy" id="273251"/>
    <lineage>
        <taxon>Bacteria</taxon>
        <taxon>Pseudomonadati</taxon>
        <taxon>Pseudomonadota</taxon>
        <taxon>Betaproteobacteria</taxon>
        <taxon>Burkholderiales</taxon>
        <taxon>Burkholderiaceae</taxon>
        <taxon>Paraburkholderia</taxon>
    </lineage>
</organism>
<dbReference type="PANTHER" id="PTHR11803">
    <property type="entry name" value="2-IMINOBUTANOATE/2-IMINOPROPANOATE DEAMINASE RIDA"/>
    <property type="match status" value="1"/>
</dbReference>
<reference evidence="2 3" key="1">
    <citation type="submission" date="2024-01" db="EMBL/GenBank/DDBJ databases">
        <title>The diversity of rhizobia nodulating Mimosa spp. in eleven states of Brazil covering several biomes is determined by host plant, location, and edaphic factors.</title>
        <authorList>
            <person name="Rouws L."/>
            <person name="Barauna A."/>
            <person name="Beukes C."/>
            <person name="De Faria S.M."/>
            <person name="Gross E."/>
            <person name="Dos Reis Junior F.B."/>
            <person name="Simon M."/>
            <person name="Maluk M."/>
            <person name="Odee D.W."/>
            <person name="Kenicer G."/>
            <person name="Young J.P.W."/>
            <person name="Reis V.M."/>
            <person name="Zilli J."/>
            <person name="James E.K."/>
        </authorList>
    </citation>
    <scope>NUCLEOTIDE SEQUENCE [LARGE SCALE GENOMIC DNA]</scope>
    <source>
        <strain evidence="2 3">JPY77</strain>
    </source>
</reference>
<keyword evidence="3" id="KW-1185">Reference proteome</keyword>
<dbReference type="NCBIfam" id="TIGR00004">
    <property type="entry name" value="Rid family detoxifying hydrolase"/>
    <property type="match status" value="1"/>
</dbReference>
<accession>A0ABU9Q7Z7</accession>